<dbReference type="InterPro" id="IPR044878">
    <property type="entry name" value="UbiA_sf"/>
</dbReference>
<evidence type="ECO:0000313" key="7">
    <source>
        <dbReference type="Proteomes" id="UP000185874"/>
    </source>
</evidence>
<feature type="transmembrane region" description="Helical" evidence="5">
    <location>
        <begin position="131"/>
        <end position="148"/>
    </location>
</feature>
<dbReference type="CDD" id="cd13963">
    <property type="entry name" value="PT_UbiA_2"/>
    <property type="match status" value="1"/>
</dbReference>
<feature type="transmembrane region" description="Helical" evidence="5">
    <location>
        <begin position="279"/>
        <end position="302"/>
    </location>
</feature>
<dbReference type="Gene3D" id="1.10.357.140">
    <property type="entry name" value="UbiA prenyltransferase"/>
    <property type="match status" value="1"/>
</dbReference>
<comment type="subcellular location">
    <subcellularLocation>
        <location evidence="1">Membrane</location>
        <topology evidence="1">Multi-pass membrane protein</topology>
    </subcellularLocation>
</comment>
<dbReference type="AlphaFoldDB" id="A0A1F7SJ85"/>
<feature type="transmembrane region" description="Helical" evidence="5">
    <location>
        <begin position="154"/>
        <end position="173"/>
    </location>
</feature>
<evidence type="ECO:0000256" key="2">
    <source>
        <dbReference type="ARBA" id="ARBA00022692"/>
    </source>
</evidence>
<dbReference type="EMBL" id="MGDJ01000017">
    <property type="protein sequence ID" value="OGL53257.1"/>
    <property type="molecule type" value="Genomic_DNA"/>
</dbReference>
<comment type="caution">
    <text evidence="6">The sequence shown here is derived from an EMBL/GenBank/DDBJ whole genome shotgun (WGS) entry which is preliminary data.</text>
</comment>
<name>A0A1F7SJ85_9BACT</name>
<keyword evidence="3 5" id="KW-1133">Transmembrane helix</keyword>
<gene>
    <name evidence="6" type="ORF">A3K55_02085</name>
</gene>
<dbReference type="Proteomes" id="UP000185874">
    <property type="component" value="Unassembled WGS sequence"/>
</dbReference>
<feature type="transmembrane region" description="Helical" evidence="5">
    <location>
        <begin position="82"/>
        <end position="103"/>
    </location>
</feature>
<dbReference type="GO" id="GO:0016765">
    <property type="term" value="F:transferase activity, transferring alkyl or aryl (other than methyl) groups"/>
    <property type="evidence" value="ECO:0007669"/>
    <property type="project" value="InterPro"/>
</dbReference>
<dbReference type="NCBIfam" id="NF008978">
    <property type="entry name" value="PRK12324.1-4"/>
    <property type="match status" value="1"/>
</dbReference>
<accession>A0A1F7SJ85</accession>
<sequence length="303" mass="34276">MNPFSLIEALRPNQWIKNLNLLAAAILNGQLTNPIIFFKSIQGMVVFCMLSSCAYLVNDLTDAKNDRLHPLKKFRPIARGDLSTSLALTTALSLAIGGLSLAILVNQNFFWVSLVFLLLQFVYTFLLKKKAILDIIGISLFFIIRAYAGELATGYHLPVWIMLTVIFLSLFIASGKRRSELVKTGSKTRAALENYGRGLLNFYTTMFAVCTLVSYALYTFFAEPIRFQGLIHHFLSDNFPSALDRKWYMATLLPVIFGIMRYGQIIFEMQEGERPERVIASDIPLLLSVMLWGMMMIAIIYVL</sequence>
<evidence type="ECO:0000256" key="3">
    <source>
        <dbReference type="ARBA" id="ARBA00022989"/>
    </source>
</evidence>
<dbReference type="GO" id="GO:0016020">
    <property type="term" value="C:membrane"/>
    <property type="evidence" value="ECO:0007669"/>
    <property type="project" value="UniProtKB-SubCell"/>
</dbReference>
<evidence type="ECO:0000256" key="1">
    <source>
        <dbReference type="ARBA" id="ARBA00004141"/>
    </source>
</evidence>
<proteinExistence type="predicted"/>
<evidence type="ECO:0000313" key="6">
    <source>
        <dbReference type="EMBL" id="OGL53257.1"/>
    </source>
</evidence>
<dbReference type="Pfam" id="PF01040">
    <property type="entry name" value="UbiA"/>
    <property type="match status" value="1"/>
</dbReference>
<evidence type="ECO:0000256" key="5">
    <source>
        <dbReference type="SAM" id="Phobius"/>
    </source>
</evidence>
<organism evidence="6 7">
    <name type="scientific">Candidatus Shapirobacteria bacterium RBG_13_44_7</name>
    <dbReference type="NCBI Taxonomy" id="1802149"/>
    <lineage>
        <taxon>Bacteria</taxon>
        <taxon>Candidatus Shapironibacteriota</taxon>
    </lineage>
</organism>
<feature type="transmembrane region" description="Helical" evidence="5">
    <location>
        <begin position="41"/>
        <end position="61"/>
    </location>
</feature>
<feature type="transmembrane region" description="Helical" evidence="5">
    <location>
        <begin position="199"/>
        <end position="221"/>
    </location>
</feature>
<protein>
    <recommendedName>
        <fullName evidence="8">Decaprenyl-phosphate phosphoribosyltransferase</fullName>
    </recommendedName>
</protein>
<evidence type="ECO:0000256" key="4">
    <source>
        <dbReference type="ARBA" id="ARBA00023136"/>
    </source>
</evidence>
<feature type="transmembrane region" description="Helical" evidence="5">
    <location>
        <begin position="109"/>
        <end position="126"/>
    </location>
</feature>
<evidence type="ECO:0008006" key="8">
    <source>
        <dbReference type="Google" id="ProtNLM"/>
    </source>
</evidence>
<keyword evidence="4 5" id="KW-0472">Membrane</keyword>
<feature type="transmembrane region" description="Helical" evidence="5">
    <location>
        <begin position="247"/>
        <end position="267"/>
    </location>
</feature>
<dbReference type="InterPro" id="IPR000537">
    <property type="entry name" value="UbiA_prenyltransferase"/>
</dbReference>
<reference evidence="6 7" key="1">
    <citation type="journal article" date="2016" name="Nat. Commun.">
        <title>Thousands of microbial genomes shed light on interconnected biogeochemical processes in an aquifer system.</title>
        <authorList>
            <person name="Anantharaman K."/>
            <person name="Brown C.T."/>
            <person name="Hug L.A."/>
            <person name="Sharon I."/>
            <person name="Castelle C.J."/>
            <person name="Probst A.J."/>
            <person name="Thomas B.C."/>
            <person name="Singh A."/>
            <person name="Wilkins M.J."/>
            <person name="Karaoz U."/>
            <person name="Brodie E.L."/>
            <person name="Williams K.H."/>
            <person name="Hubbard S.S."/>
            <person name="Banfield J.F."/>
        </authorList>
    </citation>
    <scope>NUCLEOTIDE SEQUENCE [LARGE SCALE GENOMIC DNA]</scope>
</reference>
<keyword evidence="2 5" id="KW-0812">Transmembrane</keyword>